<keyword evidence="2" id="KW-1185">Reference proteome</keyword>
<accession>A0A9P6T714</accession>
<protein>
    <submittedName>
        <fullName evidence="1">Uncharacterized protein</fullName>
    </submittedName>
</protein>
<comment type="caution">
    <text evidence="1">The sequence shown here is derived from an EMBL/GenBank/DDBJ whole genome shotgun (WGS) entry which is preliminary data.</text>
</comment>
<evidence type="ECO:0000313" key="1">
    <source>
        <dbReference type="EMBL" id="KAG0141562.1"/>
    </source>
</evidence>
<dbReference type="AlphaFoldDB" id="A0A9P6T714"/>
<evidence type="ECO:0000313" key="2">
    <source>
        <dbReference type="Proteomes" id="UP000886653"/>
    </source>
</evidence>
<proteinExistence type="predicted"/>
<reference evidence="1" key="1">
    <citation type="submission" date="2013-11" db="EMBL/GenBank/DDBJ databases">
        <title>Genome sequence of the fusiform rust pathogen reveals effectors for host alternation and coevolution with pine.</title>
        <authorList>
            <consortium name="DOE Joint Genome Institute"/>
            <person name="Smith K."/>
            <person name="Pendleton A."/>
            <person name="Kubisiak T."/>
            <person name="Anderson C."/>
            <person name="Salamov A."/>
            <person name="Aerts A."/>
            <person name="Riley R."/>
            <person name="Clum A."/>
            <person name="Lindquist E."/>
            <person name="Ence D."/>
            <person name="Campbell M."/>
            <person name="Kronenberg Z."/>
            <person name="Feau N."/>
            <person name="Dhillon B."/>
            <person name="Hamelin R."/>
            <person name="Burleigh J."/>
            <person name="Smith J."/>
            <person name="Yandell M."/>
            <person name="Nelson C."/>
            <person name="Grigoriev I."/>
            <person name="Davis J."/>
        </authorList>
    </citation>
    <scope>NUCLEOTIDE SEQUENCE</scope>
    <source>
        <strain evidence="1">G11</strain>
    </source>
</reference>
<dbReference type="Proteomes" id="UP000886653">
    <property type="component" value="Unassembled WGS sequence"/>
</dbReference>
<name>A0A9P6T714_9BASI</name>
<gene>
    <name evidence="1" type="ORF">CROQUDRAFT_685160</name>
</gene>
<sequence>MIDDNPSNLLNQQPMHEYLNQFCELISSLKLTPNKLIQNLLTNGNINYEEVRKMGD</sequence>
<dbReference type="EMBL" id="MU167381">
    <property type="protein sequence ID" value="KAG0141562.1"/>
    <property type="molecule type" value="Genomic_DNA"/>
</dbReference>
<organism evidence="1 2">
    <name type="scientific">Cronartium quercuum f. sp. fusiforme G11</name>
    <dbReference type="NCBI Taxonomy" id="708437"/>
    <lineage>
        <taxon>Eukaryota</taxon>
        <taxon>Fungi</taxon>
        <taxon>Dikarya</taxon>
        <taxon>Basidiomycota</taxon>
        <taxon>Pucciniomycotina</taxon>
        <taxon>Pucciniomycetes</taxon>
        <taxon>Pucciniales</taxon>
        <taxon>Coleosporiaceae</taxon>
        <taxon>Cronartium</taxon>
    </lineage>
</organism>